<evidence type="ECO:0000256" key="4">
    <source>
        <dbReference type="ARBA" id="ARBA00023125"/>
    </source>
</evidence>
<evidence type="ECO:0000256" key="2">
    <source>
        <dbReference type="ARBA" id="ARBA00008857"/>
    </source>
</evidence>
<dbReference type="GO" id="GO:0006310">
    <property type="term" value="P:DNA recombination"/>
    <property type="evidence" value="ECO:0007669"/>
    <property type="project" value="UniProtKB-KW"/>
</dbReference>
<dbReference type="GO" id="GO:0003677">
    <property type="term" value="F:DNA binding"/>
    <property type="evidence" value="ECO:0007669"/>
    <property type="project" value="UniProtKB-UniRule"/>
</dbReference>
<dbReference type="Pfam" id="PF00589">
    <property type="entry name" value="Phage_integrase"/>
    <property type="match status" value="1"/>
</dbReference>
<dbReference type="SUPFAM" id="SSF56349">
    <property type="entry name" value="DNA breaking-rejoining enzymes"/>
    <property type="match status" value="1"/>
</dbReference>
<evidence type="ECO:0000259" key="7">
    <source>
        <dbReference type="PROSITE" id="PS51898"/>
    </source>
</evidence>
<keyword evidence="4 6" id="KW-0238">DNA-binding</keyword>
<dbReference type="InterPro" id="IPR010998">
    <property type="entry name" value="Integrase_recombinase_N"/>
</dbReference>
<dbReference type="Gene3D" id="1.10.443.10">
    <property type="entry name" value="Intergrase catalytic core"/>
    <property type="match status" value="1"/>
</dbReference>
<evidence type="ECO:0000313" key="9">
    <source>
        <dbReference type="EMBL" id="TDT63384.1"/>
    </source>
</evidence>
<dbReference type="PANTHER" id="PTHR30349">
    <property type="entry name" value="PHAGE INTEGRASE-RELATED"/>
    <property type="match status" value="1"/>
</dbReference>
<dbReference type="InterPro" id="IPR013762">
    <property type="entry name" value="Integrase-like_cat_sf"/>
</dbReference>
<protein>
    <submittedName>
        <fullName evidence="9">Integrase</fullName>
    </submittedName>
</protein>
<dbReference type="InterPro" id="IPR011010">
    <property type="entry name" value="DNA_brk_join_enz"/>
</dbReference>
<evidence type="ECO:0000256" key="1">
    <source>
        <dbReference type="ARBA" id="ARBA00003283"/>
    </source>
</evidence>
<reference evidence="9 10" key="1">
    <citation type="submission" date="2019-03" db="EMBL/GenBank/DDBJ databases">
        <title>Genomic Encyclopedia of Type Strains, Phase IV (KMG-IV): sequencing the most valuable type-strain genomes for metagenomic binning, comparative biology and taxonomic classification.</title>
        <authorList>
            <person name="Goeker M."/>
        </authorList>
    </citation>
    <scope>NUCLEOTIDE SEQUENCE [LARGE SCALE GENOMIC DNA]</scope>
    <source>
        <strain evidence="9 10">DSM 24455</strain>
    </source>
</reference>
<dbReference type="InterPro" id="IPR002104">
    <property type="entry name" value="Integrase_catalytic"/>
</dbReference>
<evidence type="ECO:0000259" key="8">
    <source>
        <dbReference type="PROSITE" id="PS51900"/>
    </source>
</evidence>
<proteinExistence type="inferred from homology"/>
<dbReference type="OrthoDB" id="9785687at2"/>
<evidence type="ECO:0000256" key="6">
    <source>
        <dbReference type="PROSITE-ProRule" id="PRU01248"/>
    </source>
</evidence>
<dbReference type="PROSITE" id="PS51900">
    <property type="entry name" value="CB"/>
    <property type="match status" value="1"/>
</dbReference>
<accession>A0A4R7KUI6</accession>
<comment type="similarity">
    <text evidence="2">Belongs to the 'phage' integrase family.</text>
</comment>
<feature type="domain" description="Tyr recombinase" evidence="7">
    <location>
        <begin position="167"/>
        <end position="367"/>
    </location>
</feature>
<dbReference type="InterPro" id="IPR028259">
    <property type="entry name" value="AP2-like_int_N"/>
</dbReference>
<dbReference type="PROSITE" id="PS51898">
    <property type="entry name" value="TYR_RECOMBINASE"/>
    <property type="match status" value="1"/>
</dbReference>
<evidence type="ECO:0000313" key="10">
    <source>
        <dbReference type="Proteomes" id="UP000295325"/>
    </source>
</evidence>
<dbReference type="PANTHER" id="PTHR30349:SF41">
    <property type="entry name" value="INTEGRASE_RECOMBINASE PROTEIN MJ0367-RELATED"/>
    <property type="match status" value="1"/>
</dbReference>
<gene>
    <name evidence="9" type="ORF">EDD71_102146</name>
</gene>
<dbReference type="EMBL" id="SOAZ01000002">
    <property type="protein sequence ID" value="TDT63384.1"/>
    <property type="molecule type" value="Genomic_DNA"/>
</dbReference>
<dbReference type="InterPro" id="IPR050090">
    <property type="entry name" value="Tyrosine_recombinase_XerCD"/>
</dbReference>
<keyword evidence="3" id="KW-0229">DNA integration</keyword>
<dbReference type="CDD" id="cd01189">
    <property type="entry name" value="INT_ICEBs1_C_like"/>
    <property type="match status" value="1"/>
</dbReference>
<comment type="caution">
    <text evidence="9">The sequence shown here is derived from an EMBL/GenBank/DDBJ whole genome shotgun (WGS) entry which is preliminary data.</text>
</comment>
<keyword evidence="5" id="KW-0233">DNA recombination</keyword>
<dbReference type="AlphaFoldDB" id="A0A4R7KUI6"/>
<dbReference type="Pfam" id="PF14657">
    <property type="entry name" value="Arm-DNA-bind_4"/>
    <property type="match status" value="1"/>
</dbReference>
<dbReference type="InterPro" id="IPR044068">
    <property type="entry name" value="CB"/>
</dbReference>
<dbReference type="Proteomes" id="UP000295325">
    <property type="component" value="Unassembled WGS sequence"/>
</dbReference>
<evidence type="ECO:0000256" key="5">
    <source>
        <dbReference type="ARBA" id="ARBA00023172"/>
    </source>
</evidence>
<dbReference type="RefSeq" id="WP_133627037.1">
    <property type="nucleotide sequence ID" value="NZ_SOAZ01000002.1"/>
</dbReference>
<organism evidence="9 10">
    <name type="scientific">Fonticella tunisiensis</name>
    <dbReference type="NCBI Taxonomy" id="1096341"/>
    <lineage>
        <taxon>Bacteria</taxon>
        <taxon>Bacillati</taxon>
        <taxon>Bacillota</taxon>
        <taxon>Clostridia</taxon>
        <taxon>Eubacteriales</taxon>
        <taxon>Clostridiaceae</taxon>
        <taxon>Fonticella</taxon>
    </lineage>
</organism>
<dbReference type="Pfam" id="PF14659">
    <property type="entry name" value="Phage_int_SAM_3"/>
    <property type="match status" value="1"/>
</dbReference>
<comment type="function">
    <text evidence="1">Site-specific tyrosine recombinase, which acts by catalyzing the cutting and rejoining of the recombining DNA molecules.</text>
</comment>
<feature type="domain" description="Core-binding (CB)" evidence="8">
    <location>
        <begin position="63"/>
        <end position="146"/>
    </location>
</feature>
<evidence type="ECO:0000256" key="3">
    <source>
        <dbReference type="ARBA" id="ARBA00022908"/>
    </source>
</evidence>
<dbReference type="GO" id="GO:0015074">
    <property type="term" value="P:DNA integration"/>
    <property type="evidence" value="ECO:0007669"/>
    <property type="project" value="UniProtKB-KW"/>
</dbReference>
<dbReference type="Gene3D" id="1.10.150.130">
    <property type="match status" value="1"/>
</dbReference>
<dbReference type="InterPro" id="IPR004107">
    <property type="entry name" value="Integrase_SAM-like_N"/>
</dbReference>
<name>A0A4R7KUI6_9CLOT</name>
<sequence length="377" mass="43125">MRGHIRKRGAGYQIVVDVGRDPLTGKRKQKSVGGFKTKKEAEKALAELIAKIEQGEYVEYKNSTLKDFLLKWLENKKPLLKPTTYIFYEKIVNNILIPGLGSTELSKLKPIHIQSFISKLYEREDINSTTIKHYYTTLKTALNQAVKWQLIPSNPCEAVEPPKREKKKMQVLTPEQVNLLLDYAHNSQEVMHIPLLLALTCGLRRGEIIALKWSNVNLEKGHIIISESAAIRKNGKNIILDTKTDAGERIVELPSFVIPILKQHRKKQLENKLLFGSEYKDTNLVCSWPNGEELKPDYITHAFKKLLRKLELPDIRFHDLRHTHATLLLLQGVNPKIVSERLGHASIDITLDIYSHVLPTMQKEAAEKLNDLFLKKA</sequence>
<keyword evidence="10" id="KW-1185">Reference proteome</keyword>